<evidence type="ECO:0000256" key="1">
    <source>
        <dbReference type="SAM" id="MobiDB-lite"/>
    </source>
</evidence>
<feature type="compositionally biased region" description="Basic and acidic residues" evidence="1">
    <location>
        <begin position="68"/>
        <end position="80"/>
    </location>
</feature>
<dbReference type="Pfam" id="PF08044">
    <property type="entry name" value="DUF1707"/>
    <property type="match status" value="1"/>
</dbReference>
<organism evidence="3 4">
    <name type="scientific">Mangrovactinospora gilvigrisea</name>
    <dbReference type="NCBI Taxonomy" id="1428644"/>
    <lineage>
        <taxon>Bacteria</taxon>
        <taxon>Bacillati</taxon>
        <taxon>Actinomycetota</taxon>
        <taxon>Actinomycetes</taxon>
        <taxon>Kitasatosporales</taxon>
        <taxon>Streptomycetaceae</taxon>
        <taxon>Mangrovactinospora</taxon>
    </lineage>
</organism>
<feature type="domain" description="DUF1707" evidence="2">
    <location>
        <begin position="1"/>
        <end position="53"/>
    </location>
</feature>
<evidence type="ECO:0000313" key="4">
    <source>
        <dbReference type="Proteomes" id="UP000243342"/>
    </source>
</evidence>
<proteinExistence type="predicted"/>
<dbReference type="STRING" id="1428644.BIV57_03400"/>
<evidence type="ECO:0000313" key="3">
    <source>
        <dbReference type="EMBL" id="OIV38803.1"/>
    </source>
</evidence>
<protein>
    <recommendedName>
        <fullName evidence="2">DUF1707 domain-containing protein</fullName>
    </recommendedName>
</protein>
<dbReference type="PANTHER" id="PTHR40763:SF4">
    <property type="entry name" value="DUF1707 DOMAIN-CONTAINING PROTEIN"/>
    <property type="match status" value="1"/>
</dbReference>
<dbReference type="Proteomes" id="UP000243342">
    <property type="component" value="Unassembled WGS sequence"/>
</dbReference>
<keyword evidence="4" id="KW-1185">Reference proteome</keyword>
<sequence length="228" mass="25123">MRASDAERDRYAEILREAMAEGRLTAEEHGQRIDAVYAAKTVGELQPLVRDLPGVHGVPAPPAPSVSFDKEPRTSDDGRPPARQFSRQLVAVFSGINRKGRWNVPERVDGFMMFGGFDLDLTEAVFEHREITLNMVAVFGGADIKLPENVTVRGHGVGIFGGFDIDEHESDDPNAPVVNITGFALFGGVSAKRRKSRAKKLAERAERHAEKAALKWEKHAERWGRGGV</sequence>
<comment type="caution">
    <text evidence="3">The sequence shown here is derived from an EMBL/GenBank/DDBJ whole genome shotgun (WGS) entry which is preliminary data.</text>
</comment>
<accession>A0A1J7BJF3</accession>
<evidence type="ECO:0000259" key="2">
    <source>
        <dbReference type="Pfam" id="PF08044"/>
    </source>
</evidence>
<reference evidence="3 4" key="1">
    <citation type="submission" date="2016-10" db="EMBL/GenBank/DDBJ databases">
        <title>Genome sequence of Streptomyces gilvigriseus MUSC 26.</title>
        <authorList>
            <person name="Lee L.-H."/>
            <person name="Ser H.-L."/>
        </authorList>
    </citation>
    <scope>NUCLEOTIDE SEQUENCE [LARGE SCALE GENOMIC DNA]</scope>
    <source>
        <strain evidence="3 4">MUSC 26</strain>
    </source>
</reference>
<feature type="region of interest" description="Disordered" evidence="1">
    <location>
        <begin position="53"/>
        <end position="82"/>
    </location>
</feature>
<gene>
    <name evidence="3" type="ORF">BIV57_03400</name>
</gene>
<dbReference type="AlphaFoldDB" id="A0A1J7BJF3"/>
<dbReference type="PANTHER" id="PTHR40763">
    <property type="entry name" value="MEMBRANE PROTEIN-RELATED"/>
    <property type="match status" value="1"/>
</dbReference>
<dbReference type="InterPro" id="IPR012551">
    <property type="entry name" value="DUF1707_SHOCT-like"/>
</dbReference>
<name>A0A1J7BJF3_9ACTN</name>
<dbReference type="EMBL" id="MLCF01000011">
    <property type="protein sequence ID" value="OIV38803.1"/>
    <property type="molecule type" value="Genomic_DNA"/>
</dbReference>
<dbReference type="OrthoDB" id="4772576at2"/>